<dbReference type="InterPro" id="IPR029063">
    <property type="entry name" value="SAM-dependent_MTases_sf"/>
</dbReference>
<dbReference type="SUPFAM" id="SSF53335">
    <property type="entry name" value="S-adenosyl-L-methionine-dependent methyltransferases"/>
    <property type="match status" value="2"/>
</dbReference>
<proteinExistence type="predicted"/>
<evidence type="ECO:0000313" key="1">
    <source>
        <dbReference type="EMBL" id="CAB4159108.1"/>
    </source>
</evidence>
<dbReference type="GO" id="GO:0008168">
    <property type="term" value="F:methyltransferase activity"/>
    <property type="evidence" value="ECO:0007669"/>
    <property type="project" value="TreeGrafter"/>
</dbReference>
<sequence length="425" mass="48903">MAHIEQRNFCRIIKKHLPEYFKNKKVLDIGSLDINGNNRELFETCDYIGLDVGEGPNVDIVCPGHLYNGENESFDVIISTEVFEHDMFYEKTIQNVMRMLKPGGLFIFTCAATGRPEHGTRRQGEFCAPLLSQISEEWADYYKNLMESNIIAIEGFAETFPNRHFIYNDRAEIPSDLYFIGIKHEFLDLNGIREKLTLNNINCSSYSSLDDIARRLGTDKSSEIHNYCKKYEKYFPFDRDSKIRILEIGVLDGQSLNTWSEYFYNAEIVGIDINPSCKQYEGGRISVEIGSQNDRTFLEWLIQKYGNFDLIIDDGSHLQPDIITSFNVLFDSINSGGIYVVEDSVTSYWHEYYEGGLRRSGTAVEFFKDLADDASFHGQYQRTISNLGARREDSLIQQTLQLNLPIRVDVESVNFLNSIIIITKR</sequence>
<accession>A0A6J5NQ27</accession>
<dbReference type="Pfam" id="PF13489">
    <property type="entry name" value="Methyltransf_23"/>
    <property type="match status" value="1"/>
</dbReference>
<dbReference type="CDD" id="cd02440">
    <property type="entry name" value="AdoMet_MTases"/>
    <property type="match status" value="1"/>
</dbReference>
<reference evidence="1" key="1">
    <citation type="submission" date="2020-04" db="EMBL/GenBank/DDBJ databases">
        <authorList>
            <person name="Chiriac C."/>
            <person name="Salcher M."/>
            <person name="Ghai R."/>
            <person name="Kavagutti S V."/>
        </authorList>
    </citation>
    <scope>NUCLEOTIDE SEQUENCE</scope>
</reference>
<protein>
    <submittedName>
        <fullName evidence="1">AdoMet_MTases domain containing protein</fullName>
    </submittedName>
</protein>
<dbReference type="EMBL" id="LR796670">
    <property type="protein sequence ID" value="CAB4159108.1"/>
    <property type="molecule type" value="Genomic_DNA"/>
</dbReference>
<dbReference type="PANTHER" id="PTHR43464">
    <property type="entry name" value="METHYLTRANSFERASE"/>
    <property type="match status" value="1"/>
</dbReference>
<gene>
    <name evidence="1" type="ORF">UFOVP699_63</name>
</gene>
<name>A0A6J5NQ27_9CAUD</name>
<dbReference type="Gene3D" id="3.40.50.150">
    <property type="entry name" value="Vaccinia Virus protein VP39"/>
    <property type="match status" value="2"/>
</dbReference>
<organism evidence="1">
    <name type="scientific">uncultured Caudovirales phage</name>
    <dbReference type="NCBI Taxonomy" id="2100421"/>
    <lineage>
        <taxon>Viruses</taxon>
        <taxon>Duplodnaviria</taxon>
        <taxon>Heunggongvirae</taxon>
        <taxon>Uroviricota</taxon>
        <taxon>Caudoviricetes</taxon>
        <taxon>Peduoviridae</taxon>
        <taxon>Maltschvirus</taxon>
        <taxon>Maltschvirus maltsch</taxon>
    </lineage>
</organism>